<comment type="subcellular location">
    <subcellularLocation>
        <location evidence="2">Endoplasmic reticulum</location>
    </subcellularLocation>
    <subcellularLocation>
        <location evidence="3">Membrane</location>
    </subcellularLocation>
    <subcellularLocation>
        <location evidence="1">Mitochondrion</location>
    </subcellularLocation>
</comment>
<gene>
    <name evidence="9" type="ORF">GP486_000228</name>
</gene>
<dbReference type="GO" id="GO:0005739">
    <property type="term" value="C:mitochondrion"/>
    <property type="evidence" value="ECO:0007669"/>
    <property type="project" value="UniProtKB-SubCell"/>
</dbReference>
<accession>A0A9P8RTR7</accession>
<dbReference type="SUPFAM" id="SSF53474">
    <property type="entry name" value="alpha/beta-Hydrolases"/>
    <property type="match status" value="1"/>
</dbReference>
<evidence type="ECO:0000259" key="8">
    <source>
        <dbReference type="Pfam" id="PF05057"/>
    </source>
</evidence>
<keyword evidence="7" id="KW-0472">Membrane</keyword>
<dbReference type="EMBL" id="JAGHQM010000012">
    <property type="protein sequence ID" value="KAH0566370.1"/>
    <property type="molecule type" value="Genomic_DNA"/>
</dbReference>
<keyword evidence="6" id="KW-0496">Mitochondrion</keyword>
<proteinExistence type="inferred from homology"/>
<dbReference type="Pfam" id="PF05057">
    <property type="entry name" value="DUF676"/>
    <property type="match status" value="1"/>
</dbReference>
<evidence type="ECO:0000256" key="7">
    <source>
        <dbReference type="ARBA" id="ARBA00023136"/>
    </source>
</evidence>
<dbReference type="Proteomes" id="UP000750711">
    <property type="component" value="Unassembled WGS sequence"/>
</dbReference>
<evidence type="ECO:0000256" key="4">
    <source>
        <dbReference type="ARBA" id="ARBA00007920"/>
    </source>
</evidence>
<evidence type="ECO:0000313" key="10">
    <source>
        <dbReference type="Proteomes" id="UP000750711"/>
    </source>
</evidence>
<dbReference type="InterPro" id="IPR007751">
    <property type="entry name" value="DUF676_lipase-like"/>
</dbReference>
<sequence>MLFWPNEYLTQDIPKARIWTYGYNADVIDSFFRANNNNSVSQHGRDLAIRIEREIKNRDPILFVAHSLGGIIVKDAIRRSKACRSRTKLIVFLGTPHRGSGFAGWGEIASNFARLALQDSNRRIIEALEVNSEVLDNIHEEFTTIVYRSGIKIHSFQETRGITGMRGLHQKVILPSDCVNSLRISTNRKMTGTGGE</sequence>
<comment type="caution">
    <text evidence="9">The sequence shown here is derived from an EMBL/GenBank/DDBJ whole genome shotgun (WGS) entry which is preliminary data.</text>
</comment>
<reference evidence="9" key="1">
    <citation type="submission" date="2021-03" db="EMBL/GenBank/DDBJ databases">
        <title>Comparative genomics and phylogenomic investigation of the class Geoglossomycetes provide insights into ecological specialization and systematics.</title>
        <authorList>
            <person name="Melie T."/>
            <person name="Pirro S."/>
            <person name="Miller A.N."/>
            <person name="Quandt A."/>
        </authorList>
    </citation>
    <scope>NUCLEOTIDE SEQUENCE</scope>
    <source>
        <strain evidence="9">CAQ_001_2017</strain>
    </source>
</reference>
<evidence type="ECO:0000256" key="5">
    <source>
        <dbReference type="ARBA" id="ARBA00022824"/>
    </source>
</evidence>
<comment type="similarity">
    <text evidence="4">Belongs to the putative lipase ROG1 family.</text>
</comment>
<dbReference type="Gene3D" id="3.40.50.1820">
    <property type="entry name" value="alpha/beta hydrolase"/>
    <property type="match status" value="1"/>
</dbReference>
<evidence type="ECO:0000256" key="2">
    <source>
        <dbReference type="ARBA" id="ARBA00004240"/>
    </source>
</evidence>
<evidence type="ECO:0000256" key="1">
    <source>
        <dbReference type="ARBA" id="ARBA00004173"/>
    </source>
</evidence>
<organism evidence="9 10">
    <name type="scientific">Trichoglossum hirsutum</name>
    <dbReference type="NCBI Taxonomy" id="265104"/>
    <lineage>
        <taxon>Eukaryota</taxon>
        <taxon>Fungi</taxon>
        <taxon>Dikarya</taxon>
        <taxon>Ascomycota</taxon>
        <taxon>Pezizomycotina</taxon>
        <taxon>Geoglossomycetes</taxon>
        <taxon>Geoglossales</taxon>
        <taxon>Geoglossaceae</taxon>
        <taxon>Trichoglossum</taxon>
    </lineage>
</organism>
<dbReference type="PANTHER" id="PTHR48182:SF2">
    <property type="entry name" value="PROTEIN SERAC1"/>
    <property type="match status" value="1"/>
</dbReference>
<feature type="domain" description="DUF676" evidence="8">
    <location>
        <begin position="45"/>
        <end position="101"/>
    </location>
</feature>
<name>A0A9P8RTR7_9PEZI</name>
<dbReference type="InterPro" id="IPR052374">
    <property type="entry name" value="SERAC1"/>
</dbReference>
<evidence type="ECO:0000256" key="3">
    <source>
        <dbReference type="ARBA" id="ARBA00004370"/>
    </source>
</evidence>
<protein>
    <recommendedName>
        <fullName evidence="8">DUF676 domain-containing protein</fullName>
    </recommendedName>
</protein>
<dbReference type="AlphaFoldDB" id="A0A9P8RTR7"/>
<dbReference type="PANTHER" id="PTHR48182">
    <property type="entry name" value="PROTEIN SERAC1"/>
    <property type="match status" value="1"/>
</dbReference>
<dbReference type="GO" id="GO:0005783">
    <property type="term" value="C:endoplasmic reticulum"/>
    <property type="evidence" value="ECO:0007669"/>
    <property type="project" value="UniProtKB-SubCell"/>
</dbReference>
<evidence type="ECO:0000313" key="9">
    <source>
        <dbReference type="EMBL" id="KAH0566370.1"/>
    </source>
</evidence>
<keyword evidence="5" id="KW-0256">Endoplasmic reticulum</keyword>
<dbReference type="GO" id="GO:0016020">
    <property type="term" value="C:membrane"/>
    <property type="evidence" value="ECO:0007669"/>
    <property type="project" value="UniProtKB-SubCell"/>
</dbReference>
<evidence type="ECO:0000256" key="6">
    <source>
        <dbReference type="ARBA" id="ARBA00023128"/>
    </source>
</evidence>
<keyword evidence="10" id="KW-1185">Reference proteome</keyword>
<dbReference type="InterPro" id="IPR029058">
    <property type="entry name" value="AB_hydrolase_fold"/>
</dbReference>